<dbReference type="Gene3D" id="2.60.120.260">
    <property type="entry name" value="Galactose-binding domain-like"/>
    <property type="match status" value="1"/>
</dbReference>
<evidence type="ECO:0000256" key="3">
    <source>
        <dbReference type="SAM" id="SignalP"/>
    </source>
</evidence>
<feature type="chain" id="PRO_5046342038" evidence="3">
    <location>
        <begin position="33"/>
        <end position="405"/>
    </location>
</feature>
<name>A0ABR1JD72_9AGAR</name>
<evidence type="ECO:0000256" key="2">
    <source>
        <dbReference type="SAM" id="Phobius"/>
    </source>
</evidence>
<organism evidence="4 5">
    <name type="scientific">Marasmiellus scandens</name>
    <dbReference type="NCBI Taxonomy" id="2682957"/>
    <lineage>
        <taxon>Eukaryota</taxon>
        <taxon>Fungi</taxon>
        <taxon>Dikarya</taxon>
        <taxon>Basidiomycota</taxon>
        <taxon>Agaricomycotina</taxon>
        <taxon>Agaricomycetes</taxon>
        <taxon>Agaricomycetidae</taxon>
        <taxon>Agaricales</taxon>
        <taxon>Marasmiineae</taxon>
        <taxon>Omphalotaceae</taxon>
        <taxon>Marasmiellus</taxon>
    </lineage>
</organism>
<sequence length="405" mass="43648">MAFITCRLSLFGRGLLSFPLLTLVAFPISVLCARNITVDDNDPSIDYSKGWASTGEDPFNVGDSHHFTSNTHATAEFNFTGTAIYLLCPLWPYKVGVQVSLDSSTPLAIDMKDPDHSKTDGPETVNSSILWSSGELEHNTHNLKISFLAGMEFAAVDAFIYTVPEGGDAPTSTDGTLLPSAGGTSSASDPTSSDPTPHTLSKEKHLSIIIAGTFGSVLVVFMLFTCLGFMWVYRRRRRAAKHVAAGFGRTLHKDGLRGVSPFTLIHPESTTAKGIQTSNILDVSNEGEPIEAVPVDVSAQVYESIRASRLKRELDRSDHATGNANTGMRDIGLATLAAQASSRSSRIVVPHISWEDGTQHDGNETEPDFVQYMDIVPGMQGSSESQAVGHENSDLPPEYTSVQES</sequence>
<feature type="signal peptide" evidence="3">
    <location>
        <begin position="1"/>
        <end position="32"/>
    </location>
</feature>
<evidence type="ECO:0000313" key="4">
    <source>
        <dbReference type="EMBL" id="KAK7457864.1"/>
    </source>
</evidence>
<feature type="compositionally biased region" description="Low complexity" evidence="1">
    <location>
        <begin position="179"/>
        <end position="197"/>
    </location>
</feature>
<accession>A0ABR1JD72</accession>
<dbReference type="EMBL" id="JBANRG010000019">
    <property type="protein sequence ID" value="KAK7457864.1"/>
    <property type="molecule type" value="Genomic_DNA"/>
</dbReference>
<feature type="region of interest" description="Disordered" evidence="1">
    <location>
        <begin position="380"/>
        <end position="405"/>
    </location>
</feature>
<protein>
    <submittedName>
        <fullName evidence="4">Uncharacterized protein</fullName>
    </submittedName>
</protein>
<feature type="transmembrane region" description="Helical" evidence="2">
    <location>
        <begin position="206"/>
        <end position="233"/>
    </location>
</feature>
<keyword evidence="5" id="KW-1185">Reference proteome</keyword>
<gene>
    <name evidence="4" type="ORF">VKT23_010209</name>
</gene>
<evidence type="ECO:0000313" key="5">
    <source>
        <dbReference type="Proteomes" id="UP001498398"/>
    </source>
</evidence>
<feature type="region of interest" description="Disordered" evidence="1">
    <location>
        <begin position="171"/>
        <end position="200"/>
    </location>
</feature>
<keyword evidence="2" id="KW-0472">Membrane</keyword>
<keyword evidence="2" id="KW-0812">Transmembrane</keyword>
<keyword evidence="3" id="KW-0732">Signal</keyword>
<proteinExistence type="predicted"/>
<evidence type="ECO:0000256" key="1">
    <source>
        <dbReference type="SAM" id="MobiDB-lite"/>
    </source>
</evidence>
<keyword evidence="2" id="KW-1133">Transmembrane helix</keyword>
<dbReference type="Proteomes" id="UP001498398">
    <property type="component" value="Unassembled WGS sequence"/>
</dbReference>
<reference evidence="4 5" key="1">
    <citation type="submission" date="2024-01" db="EMBL/GenBank/DDBJ databases">
        <title>A draft genome for the cacao thread blight pathogen Marasmiellus scandens.</title>
        <authorList>
            <person name="Baruah I.K."/>
            <person name="Leung J."/>
            <person name="Bukari Y."/>
            <person name="Amoako-Attah I."/>
            <person name="Meinhardt L.W."/>
            <person name="Bailey B.A."/>
            <person name="Cohen S.P."/>
        </authorList>
    </citation>
    <scope>NUCLEOTIDE SEQUENCE [LARGE SCALE GENOMIC DNA]</scope>
    <source>
        <strain evidence="4 5">GH-19</strain>
    </source>
</reference>
<comment type="caution">
    <text evidence="4">The sequence shown here is derived from an EMBL/GenBank/DDBJ whole genome shotgun (WGS) entry which is preliminary data.</text>
</comment>